<protein>
    <submittedName>
        <fullName evidence="1">Uncharacterized protein</fullName>
    </submittedName>
</protein>
<name>A0A4Y2J5D1_ARAVE</name>
<evidence type="ECO:0000313" key="2">
    <source>
        <dbReference type="Proteomes" id="UP000499080"/>
    </source>
</evidence>
<reference evidence="1 2" key="1">
    <citation type="journal article" date="2019" name="Sci. Rep.">
        <title>Orb-weaving spider Araneus ventricosus genome elucidates the spidroin gene catalogue.</title>
        <authorList>
            <person name="Kono N."/>
            <person name="Nakamura H."/>
            <person name="Ohtoshi R."/>
            <person name="Moran D.A.P."/>
            <person name="Shinohara A."/>
            <person name="Yoshida Y."/>
            <person name="Fujiwara M."/>
            <person name="Mori M."/>
            <person name="Tomita M."/>
            <person name="Arakawa K."/>
        </authorList>
    </citation>
    <scope>NUCLEOTIDE SEQUENCE [LARGE SCALE GENOMIC DNA]</scope>
</reference>
<organism evidence="1 2">
    <name type="scientific">Araneus ventricosus</name>
    <name type="common">Orbweaver spider</name>
    <name type="synonym">Epeira ventricosa</name>
    <dbReference type="NCBI Taxonomy" id="182803"/>
    <lineage>
        <taxon>Eukaryota</taxon>
        <taxon>Metazoa</taxon>
        <taxon>Ecdysozoa</taxon>
        <taxon>Arthropoda</taxon>
        <taxon>Chelicerata</taxon>
        <taxon>Arachnida</taxon>
        <taxon>Araneae</taxon>
        <taxon>Araneomorphae</taxon>
        <taxon>Entelegynae</taxon>
        <taxon>Araneoidea</taxon>
        <taxon>Araneidae</taxon>
        <taxon>Araneus</taxon>
    </lineage>
</organism>
<gene>
    <name evidence="1" type="ORF">AVEN_180315_1</name>
</gene>
<dbReference type="Proteomes" id="UP000499080">
    <property type="component" value="Unassembled WGS sequence"/>
</dbReference>
<accession>A0A4Y2J5D1</accession>
<sequence>ILYKHHPDHKRSKQKWTAASSAPLLSRFDDQTQISGEEAASSPWNLLPTGSTTVVVGSSAPVPVSLLLETALHPPADDTRHGSRELTSP</sequence>
<dbReference type="EMBL" id="BGPR01188787">
    <property type="protein sequence ID" value="GBM85164.1"/>
    <property type="molecule type" value="Genomic_DNA"/>
</dbReference>
<keyword evidence="2" id="KW-1185">Reference proteome</keyword>
<feature type="non-terminal residue" evidence="1">
    <location>
        <position position="1"/>
    </location>
</feature>
<dbReference type="AlphaFoldDB" id="A0A4Y2J5D1"/>
<evidence type="ECO:0000313" key="1">
    <source>
        <dbReference type="EMBL" id="GBM85164.1"/>
    </source>
</evidence>
<comment type="caution">
    <text evidence="1">The sequence shown here is derived from an EMBL/GenBank/DDBJ whole genome shotgun (WGS) entry which is preliminary data.</text>
</comment>
<proteinExistence type="predicted"/>